<keyword evidence="2" id="KW-1185">Reference proteome</keyword>
<evidence type="ECO:0000313" key="2">
    <source>
        <dbReference type="Proteomes" id="UP000053024"/>
    </source>
</evidence>
<evidence type="ECO:0000313" key="1">
    <source>
        <dbReference type="EMBL" id="KUN85310.1"/>
    </source>
</evidence>
<protein>
    <submittedName>
        <fullName evidence="1">Uncharacterized protein</fullName>
    </submittedName>
</protein>
<sequence>MDIDTSQPWGLVIDYAGRATITEAGHTIHVNVADTSLSSVIGPDSITGTYSPVTVDAQFTEDGAAGAVLRGWGRVTVMPVGTDPVVPDQTAVQRAVAAALDDFAAHTAAYADLCARWAPAGGDPGTGT</sequence>
<gene>
    <name evidence="1" type="ORF">AQJ66_14240</name>
</gene>
<dbReference type="OrthoDB" id="4232809at2"/>
<dbReference type="Proteomes" id="UP000053024">
    <property type="component" value="Unassembled WGS sequence"/>
</dbReference>
<organism evidence="1 2">
    <name type="scientific">Streptomyces bungoensis</name>
    <dbReference type="NCBI Taxonomy" id="285568"/>
    <lineage>
        <taxon>Bacteria</taxon>
        <taxon>Bacillati</taxon>
        <taxon>Actinomycetota</taxon>
        <taxon>Actinomycetes</taxon>
        <taxon>Kitasatosporales</taxon>
        <taxon>Streptomycetaceae</taxon>
        <taxon>Streptomyces</taxon>
    </lineage>
</organism>
<accession>A0A101T3W9</accession>
<dbReference type="STRING" id="285568.AQJ66_14240"/>
<dbReference type="RefSeq" id="WP_061920787.1">
    <property type="nucleotide sequence ID" value="NZ_KQ948855.1"/>
</dbReference>
<comment type="caution">
    <text evidence="1">The sequence shown here is derived from an EMBL/GenBank/DDBJ whole genome shotgun (WGS) entry which is preliminary data.</text>
</comment>
<dbReference type="EMBL" id="LMWX01000020">
    <property type="protein sequence ID" value="KUN85310.1"/>
    <property type="molecule type" value="Genomic_DNA"/>
</dbReference>
<proteinExistence type="predicted"/>
<dbReference type="AlphaFoldDB" id="A0A101T3W9"/>
<name>A0A101T3W9_9ACTN</name>
<reference evidence="1 2" key="1">
    <citation type="submission" date="2015-10" db="EMBL/GenBank/DDBJ databases">
        <title>Draft genome sequence of Streptomyces bungoensis DSM 41781, type strain for the species Streptomyces bungoensis.</title>
        <authorList>
            <person name="Ruckert C."/>
            <person name="Winkler A."/>
            <person name="Kalinowski J."/>
            <person name="Kampfer P."/>
            <person name="Glaeser S."/>
        </authorList>
    </citation>
    <scope>NUCLEOTIDE SEQUENCE [LARGE SCALE GENOMIC DNA]</scope>
    <source>
        <strain evidence="1 2">DSM 41781</strain>
    </source>
</reference>